<accession>A0A2N1MQB2</accession>
<dbReference type="Proteomes" id="UP000233469">
    <property type="component" value="Unassembled WGS sequence"/>
</dbReference>
<dbReference type="VEuPathDB" id="FungiDB:FUN_024265"/>
<dbReference type="VEuPathDB" id="FungiDB:RhiirA1_474089"/>
<comment type="caution">
    <text evidence="1">The sequence shown here is derived from an EMBL/GenBank/DDBJ whole genome shotgun (WGS) entry which is preliminary data.</text>
</comment>
<reference evidence="1 2" key="1">
    <citation type="submission" date="2016-04" db="EMBL/GenBank/DDBJ databases">
        <title>Genome analyses suggest a sexual origin of heterokaryosis in a supposedly ancient asexual fungus.</title>
        <authorList>
            <person name="Ropars J."/>
            <person name="Sedzielewska K."/>
            <person name="Noel J."/>
            <person name="Charron P."/>
            <person name="Farinelli L."/>
            <person name="Marton T."/>
            <person name="Kruger M."/>
            <person name="Pelin A."/>
            <person name="Brachmann A."/>
            <person name="Corradi N."/>
        </authorList>
    </citation>
    <scope>NUCLEOTIDE SEQUENCE [LARGE SCALE GENOMIC DNA]</scope>
    <source>
        <strain evidence="1 2">C2</strain>
    </source>
</reference>
<protein>
    <submittedName>
        <fullName evidence="1">Uncharacterized protein</fullName>
    </submittedName>
</protein>
<gene>
    <name evidence="1" type="ORF">RhiirC2_854777</name>
</gene>
<organism evidence="1 2">
    <name type="scientific">Rhizophagus irregularis</name>
    <dbReference type="NCBI Taxonomy" id="588596"/>
    <lineage>
        <taxon>Eukaryota</taxon>
        <taxon>Fungi</taxon>
        <taxon>Fungi incertae sedis</taxon>
        <taxon>Mucoromycota</taxon>
        <taxon>Glomeromycotina</taxon>
        <taxon>Glomeromycetes</taxon>
        <taxon>Glomerales</taxon>
        <taxon>Glomeraceae</taxon>
        <taxon>Rhizophagus</taxon>
    </lineage>
</organism>
<evidence type="ECO:0000313" key="2">
    <source>
        <dbReference type="Proteomes" id="UP000233469"/>
    </source>
</evidence>
<dbReference type="AlphaFoldDB" id="A0A2N1MQB2"/>
<dbReference type="EMBL" id="LLXL01001564">
    <property type="protein sequence ID" value="PKK63831.1"/>
    <property type="molecule type" value="Genomic_DNA"/>
</dbReference>
<proteinExistence type="predicted"/>
<name>A0A2N1MQB2_9GLOM</name>
<evidence type="ECO:0000313" key="1">
    <source>
        <dbReference type="EMBL" id="PKK63831.1"/>
    </source>
</evidence>
<reference evidence="1 2" key="2">
    <citation type="submission" date="2017-10" db="EMBL/GenBank/DDBJ databases">
        <title>Extensive intraspecific genome diversity in a model arbuscular mycorrhizal fungus.</title>
        <authorList>
            <person name="Chen E.C.H."/>
            <person name="Morin E."/>
            <person name="Baudet D."/>
            <person name="Noel J."/>
            <person name="Ndikumana S."/>
            <person name="Charron P."/>
            <person name="St-Onge C."/>
            <person name="Giorgi J."/>
            <person name="Grigoriev I.V."/>
            <person name="Roux C."/>
            <person name="Martin F.M."/>
            <person name="Corradi N."/>
        </authorList>
    </citation>
    <scope>NUCLEOTIDE SEQUENCE [LARGE SCALE GENOMIC DNA]</scope>
    <source>
        <strain evidence="1 2">C2</strain>
    </source>
</reference>
<sequence>MLRTLQLTLKWPTSLDSLIDFSLWTSKHHSISYNWLFKAIKLLCESGLQFDFPDHTFLELMPNEACLLVSLSSDLAVLESRSWLKSAFWCLSQVVDPFYNFQYTWNDLKLMGLVATTGKTPSWFQTITSLSNPTLYLPKQIGSINITSFLLSLVKKLVNTIDTSFYIRLCNKYYWIAGVDSSGSLIFGRAFYTFDDDSGTHSVTPCFGCSLHCLDMDEGLLALKTVGGKLIHHSCLSVLPSYHYLQLYQMTVHVDISQQIINLKLSLFILCSYFRFLLRFSELYIPERYLAITQPPLMHCDSSPALLPDLTPVSNPAFALRLNTIFHLSGAIHVIDSLNSLLVFLQSCSQRFFWFYSQRSFFGSTIKRDFSVPWSKEQSWMLDTSPSRSILICFMGKLALAIASPLLIPARCRGLASFENR</sequence>